<dbReference type="EMBL" id="QJTK01000010">
    <property type="protein sequence ID" value="PYF09155.1"/>
    <property type="molecule type" value="Genomic_DNA"/>
</dbReference>
<keyword evidence="1" id="KW-0732">Signal</keyword>
<organism evidence="2 3">
    <name type="scientific">Rhodobacter viridis</name>
    <dbReference type="NCBI Taxonomy" id="1054202"/>
    <lineage>
        <taxon>Bacteria</taxon>
        <taxon>Pseudomonadati</taxon>
        <taxon>Pseudomonadota</taxon>
        <taxon>Alphaproteobacteria</taxon>
        <taxon>Rhodobacterales</taxon>
        <taxon>Rhodobacter group</taxon>
        <taxon>Rhodobacter</taxon>
    </lineage>
</organism>
<proteinExistence type="predicted"/>
<feature type="chain" id="PRO_5016311240" description="Inhibitor of g-type lysozyme" evidence="1">
    <location>
        <begin position="25"/>
        <end position="139"/>
    </location>
</feature>
<comment type="caution">
    <text evidence="2">The sequence shown here is derived from an EMBL/GenBank/DDBJ whole genome shotgun (WGS) entry which is preliminary data.</text>
</comment>
<evidence type="ECO:0000256" key="1">
    <source>
        <dbReference type="SAM" id="SignalP"/>
    </source>
</evidence>
<dbReference type="RefSeq" id="WP_110806325.1">
    <property type="nucleotide sequence ID" value="NZ_QJTK01000010.1"/>
</dbReference>
<dbReference type="Proteomes" id="UP000247727">
    <property type="component" value="Unassembled WGS sequence"/>
</dbReference>
<accession>A0A318U445</accession>
<evidence type="ECO:0000313" key="3">
    <source>
        <dbReference type="Proteomes" id="UP000247727"/>
    </source>
</evidence>
<feature type="signal peptide" evidence="1">
    <location>
        <begin position="1"/>
        <end position="24"/>
    </location>
</feature>
<sequence>MPDLRSLIVAAGLCLALAAPMAEAQSHSRVKFEPGNDNAAINGAIVGDAYVDYLLGAKAGQTMAVSLIPGASNGHGTIYFNIMPPGSTGEAIYNGSVDGLDATGVKLPKSGDYRIRVYQMGDDADKGKTTSFMVSIGIN</sequence>
<protein>
    <recommendedName>
        <fullName evidence="4">Inhibitor of g-type lysozyme</fullName>
    </recommendedName>
</protein>
<dbReference type="Gene3D" id="2.60.120.380">
    <property type="match status" value="1"/>
</dbReference>
<reference evidence="2 3" key="1">
    <citation type="submission" date="2018-06" db="EMBL/GenBank/DDBJ databases">
        <title>Genomic Encyclopedia of Type Strains, Phase III (KMG-III): the genomes of soil and plant-associated and newly described type strains.</title>
        <authorList>
            <person name="Whitman W."/>
        </authorList>
    </citation>
    <scope>NUCLEOTIDE SEQUENCE [LARGE SCALE GENOMIC DNA]</scope>
    <source>
        <strain evidence="2 3">JA737</strain>
    </source>
</reference>
<dbReference type="OrthoDB" id="964913at2"/>
<dbReference type="AlphaFoldDB" id="A0A318U445"/>
<evidence type="ECO:0008006" key="4">
    <source>
        <dbReference type="Google" id="ProtNLM"/>
    </source>
</evidence>
<keyword evidence="3" id="KW-1185">Reference proteome</keyword>
<gene>
    <name evidence="2" type="ORF">C8J30_11026</name>
</gene>
<name>A0A318U445_9RHOB</name>
<evidence type="ECO:0000313" key="2">
    <source>
        <dbReference type="EMBL" id="PYF09155.1"/>
    </source>
</evidence>